<comment type="caution">
    <text evidence="3">The sequence shown here is derived from an EMBL/GenBank/DDBJ whole genome shotgun (WGS) entry which is preliminary data.</text>
</comment>
<keyword evidence="4" id="KW-1185">Reference proteome</keyword>
<dbReference type="Proteomes" id="UP000290407">
    <property type="component" value="Unassembled WGS sequence"/>
</dbReference>
<reference evidence="3 4" key="1">
    <citation type="submission" date="2019-01" db="EMBL/GenBank/DDBJ databases">
        <title>Spirosoma flava sp. nov., a propanil-degrading bacterium isolated from herbicide-contaminated soil.</title>
        <authorList>
            <person name="Zhang L."/>
            <person name="Jiang J.-D."/>
        </authorList>
    </citation>
    <scope>NUCLEOTIDE SEQUENCE [LARGE SCALE GENOMIC DNA]</scope>
    <source>
        <strain evidence="3 4">TY50</strain>
    </source>
</reference>
<dbReference type="InterPro" id="IPR025665">
    <property type="entry name" value="Beta-barrel_OMP_2"/>
</dbReference>
<proteinExistence type="predicted"/>
<gene>
    <name evidence="3" type="ORF">EQG79_11500</name>
</gene>
<feature type="domain" description="Outer membrane protein beta-barrel" evidence="2">
    <location>
        <begin position="53"/>
        <end position="169"/>
    </location>
</feature>
<keyword evidence="1" id="KW-0812">Transmembrane</keyword>
<dbReference type="AlphaFoldDB" id="A0A4Q2UUC4"/>
<feature type="transmembrane region" description="Helical" evidence="1">
    <location>
        <begin position="37"/>
        <end position="57"/>
    </location>
</feature>
<dbReference type="EMBL" id="SBLB01000002">
    <property type="protein sequence ID" value="RYC70469.1"/>
    <property type="molecule type" value="Genomic_DNA"/>
</dbReference>
<dbReference type="Pfam" id="PF13568">
    <property type="entry name" value="OMP_b-brl_2"/>
    <property type="match status" value="1"/>
</dbReference>
<keyword evidence="1" id="KW-0472">Membrane</keyword>
<evidence type="ECO:0000259" key="2">
    <source>
        <dbReference type="Pfam" id="PF13568"/>
    </source>
</evidence>
<organism evidence="3 4">
    <name type="scientific">Spirosoma sordidisoli</name>
    <dbReference type="NCBI Taxonomy" id="2502893"/>
    <lineage>
        <taxon>Bacteria</taxon>
        <taxon>Pseudomonadati</taxon>
        <taxon>Bacteroidota</taxon>
        <taxon>Cytophagia</taxon>
        <taxon>Cytophagales</taxon>
        <taxon>Cytophagaceae</taxon>
        <taxon>Spirosoma</taxon>
    </lineage>
</organism>
<accession>A0A4Q2UUC4</accession>
<evidence type="ECO:0000313" key="3">
    <source>
        <dbReference type="EMBL" id="RYC70469.1"/>
    </source>
</evidence>
<sequence>MGTPAKRYFSGEVTPTDGCTCIFNGSTRKMPFVMNRFLYASVLAFLLPLIAVAQASWSVSPTVAPVFTRTQFVQRVLYPNSDGQLVEPVYLNGGFWSSGVMVGASIQYSWAPGWSVSTGGWFRSSTLRQSRLANDGTTTVRQRSLRLPLLLNARTSTRRLSPYLSIGTLIDVPMQARIIVNRTDEPIQRLRLDTEPGPYFHLLAGAGGHYQLNRQYALIVQPLITYNLGRFGGIRTHNPSTDLGLLTQLTYSF</sequence>
<name>A0A4Q2UUC4_9BACT</name>
<protein>
    <submittedName>
        <fullName evidence="3">PorT family protein</fullName>
    </submittedName>
</protein>
<evidence type="ECO:0000313" key="4">
    <source>
        <dbReference type="Proteomes" id="UP000290407"/>
    </source>
</evidence>
<evidence type="ECO:0000256" key="1">
    <source>
        <dbReference type="SAM" id="Phobius"/>
    </source>
</evidence>
<keyword evidence="1" id="KW-1133">Transmembrane helix</keyword>